<dbReference type="InterPro" id="IPR016186">
    <property type="entry name" value="C-type_lectin-like/link_sf"/>
</dbReference>
<dbReference type="InParanoid" id="A0A1S0TG50"/>
<dbReference type="RefSeq" id="XP_003150790.1">
    <property type="nucleotide sequence ID" value="XM_003150742.1"/>
</dbReference>
<keyword evidence="1" id="KW-0732">Signal</keyword>
<feature type="signal peptide" evidence="1">
    <location>
        <begin position="1"/>
        <end position="20"/>
    </location>
</feature>
<evidence type="ECO:0000313" key="2">
    <source>
        <dbReference type="EMBL" id="EFO13279.1"/>
    </source>
</evidence>
<name>A0A1S0TG50_LOALO</name>
<evidence type="ECO:0008006" key="3">
    <source>
        <dbReference type="Google" id="ProtNLM"/>
    </source>
</evidence>
<dbReference type="SUPFAM" id="SSF56436">
    <property type="entry name" value="C-type lectin-like"/>
    <property type="match status" value="1"/>
</dbReference>
<dbReference type="GeneID" id="9952740"/>
<evidence type="ECO:0000256" key="1">
    <source>
        <dbReference type="SAM" id="SignalP"/>
    </source>
</evidence>
<protein>
    <recommendedName>
        <fullName evidence="3">C-type lectin domain-containing protein</fullName>
    </recommendedName>
</protein>
<dbReference type="AlphaFoldDB" id="A0A1S0TG50"/>
<feature type="chain" id="PRO_5010301877" description="C-type lectin domain-containing protein" evidence="1">
    <location>
        <begin position="21"/>
        <end position="100"/>
    </location>
</feature>
<dbReference type="OrthoDB" id="418245at2759"/>
<dbReference type="Gene3D" id="3.10.100.10">
    <property type="entry name" value="Mannose-Binding Protein A, subunit A"/>
    <property type="match status" value="1"/>
</dbReference>
<dbReference type="CTD" id="9952740"/>
<dbReference type="OMA" id="KLSCHNG"/>
<gene>
    <name evidence="2" type="ORF">LOAG_15251</name>
</gene>
<reference evidence="2" key="1">
    <citation type="submission" date="2012-04" db="EMBL/GenBank/DDBJ databases">
        <title>The Genome Sequence of Loa loa.</title>
        <authorList>
            <consortium name="The Broad Institute Genome Sequencing Platform"/>
            <consortium name="Broad Institute Genome Sequencing Center for Infectious Disease"/>
            <person name="Nutman T.B."/>
            <person name="Fink D.L."/>
            <person name="Russ C."/>
            <person name="Young S."/>
            <person name="Zeng Q."/>
            <person name="Gargeya S."/>
            <person name="Alvarado L."/>
            <person name="Berlin A."/>
            <person name="Chapman S.B."/>
            <person name="Chen Z."/>
            <person name="Freedman E."/>
            <person name="Gellesch M."/>
            <person name="Goldberg J."/>
            <person name="Griggs A."/>
            <person name="Gujja S."/>
            <person name="Heilman E.R."/>
            <person name="Heiman D."/>
            <person name="Howarth C."/>
            <person name="Mehta T."/>
            <person name="Neiman D."/>
            <person name="Pearson M."/>
            <person name="Roberts A."/>
            <person name="Saif S."/>
            <person name="Shea T."/>
            <person name="Shenoy N."/>
            <person name="Sisk P."/>
            <person name="Stolte C."/>
            <person name="Sykes S."/>
            <person name="White J."/>
            <person name="Yandava C."/>
            <person name="Haas B."/>
            <person name="Henn M.R."/>
            <person name="Nusbaum C."/>
            <person name="Birren B."/>
        </authorList>
    </citation>
    <scope>NUCLEOTIDE SEQUENCE [LARGE SCALE GENOMIC DNA]</scope>
</reference>
<dbReference type="InterPro" id="IPR016187">
    <property type="entry name" value="CTDL_fold"/>
</dbReference>
<sequence>MYQLFLLLLSAFNVINNANGAEENIGEAKLQIERGKLSCHNGWVPYASIGSNKYTYCLKILTVFRMTWHQAEESCRQVGKDAHLVSIQTIEQNHWLTEAV</sequence>
<accession>A0A1S0TG50</accession>
<organism evidence="2">
    <name type="scientific">Loa loa</name>
    <name type="common">Eye worm</name>
    <name type="synonym">Filaria loa</name>
    <dbReference type="NCBI Taxonomy" id="7209"/>
    <lineage>
        <taxon>Eukaryota</taxon>
        <taxon>Metazoa</taxon>
        <taxon>Ecdysozoa</taxon>
        <taxon>Nematoda</taxon>
        <taxon>Chromadorea</taxon>
        <taxon>Rhabditida</taxon>
        <taxon>Spirurina</taxon>
        <taxon>Spiruromorpha</taxon>
        <taxon>Filarioidea</taxon>
        <taxon>Onchocercidae</taxon>
        <taxon>Loa</taxon>
    </lineage>
</organism>
<dbReference type="KEGG" id="loa:LOAG_15251"/>
<proteinExistence type="predicted"/>
<dbReference type="CDD" id="cd00037">
    <property type="entry name" value="CLECT"/>
    <property type="match status" value="1"/>
</dbReference>
<dbReference type="EMBL" id="JH712644">
    <property type="protein sequence ID" value="EFO13279.1"/>
    <property type="molecule type" value="Genomic_DNA"/>
</dbReference>